<evidence type="ECO:0000313" key="1">
    <source>
        <dbReference type="EMBL" id="MBE9191403.1"/>
    </source>
</evidence>
<dbReference type="EMBL" id="JADEWN010000032">
    <property type="protein sequence ID" value="MBE9191403.1"/>
    <property type="molecule type" value="Genomic_DNA"/>
</dbReference>
<comment type="caution">
    <text evidence="1">The sequence shown here is derived from an EMBL/GenBank/DDBJ whole genome shotgun (WGS) entry which is preliminary data.</text>
</comment>
<organism evidence="1 2">
    <name type="scientific">Gloeocapsopsis crepidinum LEGE 06123</name>
    <dbReference type="NCBI Taxonomy" id="588587"/>
    <lineage>
        <taxon>Bacteria</taxon>
        <taxon>Bacillati</taxon>
        <taxon>Cyanobacteriota</taxon>
        <taxon>Cyanophyceae</taxon>
        <taxon>Oscillatoriophycideae</taxon>
        <taxon>Chroococcales</taxon>
        <taxon>Chroococcaceae</taxon>
        <taxon>Gloeocapsopsis</taxon>
    </lineage>
</organism>
<evidence type="ECO:0000313" key="2">
    <source>
        <dbReference type="Proteomes" id="UP000651156"/>
    </source>
</evidence>
<dbReference type="RefSeq" id="WP_193932548.1">
    <property type="nucleotide sequence ID" value="NZ_CAWPMZ010000062.1"/>
</dbReference>
<gene>
    <name evidence="1" type="ORF">IQ230_13815</name>
</gene>
<name>A0ABR9USZ1_9CHRO</name>
<dbReference type="Proteomes" id="UP000651156">
    <property type="component" value="Unassembled WGS sequence"/>
</dbReference>
<reference evidence="1 2" key="1">
    <citation type="submission" date="2020-10" db="EMBL/GenBank/DDBJ databases">
        <authorList>
            <person name="Castelo-Branco R."/>
            <person name="Eusebio N."/>
            <person name="Adriana R."/>
            <person name="Vieira A."/>
            <person name="Brugerolle De Fraissinette N."/>
            <person name="Rezende De Castro R."/>
            <person name="Schneider M.P."/>
            <person name="Vasconcelos V."/>
            <person name="Leao P.N."/>
        </authorList>
    </citation>
    <scope>NUCLEOTIDE SEQUENCE [LARGE SCALE GENOMIC DNA]</scope>
    <source>
        <strain evidence="1 2">LEGE 06123</strain>
    </source>
</reference>
<sequence>MPKPFSDLEKRAIAILASGGNPANSADLELARYWQWKINPSSSAHDLPATSTRTTGRKKDPVYLLPFAVILATDVLAKVQMTRRTAAALPANVKTACGHEVLGSKSGYRFRSYKPAYVYWRTGASETSDPRTSRITGRKYKSAFTAGDEGFLAPFGKTASTDTEGAKQEAIFAAFPTPKPALITFTPEKYRA</sequence>
<keyword evidence="2" id="KW-1185">Reference proteome</keyword>
<proteinExistence type="predicted"/>
<protein>
    <submittedName>
        <fullName evidence="1">Uncharacterized protein</fullName>
    </submittedName>
</protein>
<accession>A0ABR9USZ1</accession>